<dbReference type="SUPFAM" id="SSF53067">
    <property type="entry name" value="Actin-like ATPase domain"/>
    <property type="match status" value="1"/>
</dbReference>
<keyword evidence="3" id="KW-0324">Glycolysis</keyword>
<dbReference type="PANTHER" id="PTHR47363:SF1">
    <property type="entry name" value="GLUCOKINASE"/>
    <property type="match status" value="1"/>
</dbReference>
<dbReference type="Pfam" id="PF02685">
    <property type="entry name" value="Glucokinase"/>
    <property type="match status" value="1"/>
</dbReference>
<dbReference type="GO" id="GO:0005524">
    <property type="term" value="F:ATP binding"/>
    <property type="evidence" value="ECO:0007669"/>
    <property type="project" value="UniProtKB-UniRule"/>
</dbReference>
<proteinExistence type="inferred from homology"/>
<evidence type="ECO:0000256" key="1">
    <source>
        <dbReference type="ARBA" id="ARBA00022679"/>
    </source>
</evidence>
<keyword evidence="2 3" id="KW-0418">Kinase</keyword>
<gene>
    <name evidence="3 5" type="primary">glk</name>
    <name evidence="5" type="ORF">E6G98_03965</name>
</gene>
<dbReference type="GO" id="GO:0006096">
    <property type="term" value="P:glycolytic process"/>
    <property type="evidence" value="ECO:0007669"/>
    <property type="project" value="UniProtKB-UniRule"/>
</dbReference>
<dbReference type="Gene3D" id="3.30.420.40">
    <property type="match status" value="1"/>
</dbReference>
<comment type="caution">
    <text evidence="5">The sequence shown here is derived from an EMBL/GenBank/DDBJ whole genome shotgun (WGS) entry which is preliminary data.</text>
</comment>
<evidence type="ECO:0000313" key="5">
    <source>
        <dbReference type="EMBL" id="TMJ11996.1"/>
    </source>
</evidence>
<evidence type="ECO:0000256" key="2">
    <source>
        <dbReference type="ARBA" id="ARBA00022777"/>
    </source>
</evidence>
<dbReference type="GO" id="GO:0005536">
    <property type="term" value="F:D-glucose binding"/>
    <property type="evidence" value="ECO:0007669"/>
    <property type="project" value="InterPro"/>
</dbReference>
<comment type="caution">
    <text evidence="3">Lacks conserved residue(s) required for the propagation of feature annotation.</text>
</comment>
<name>A0A537LVG3_9BACT</name>
<dbReference type="AlphaFoldDB" id="A0A537LVG3"/>
<dbReference type="EMBL" id="VBAI01000038">
    <property type="protein sequence ID" value="TMJ11996.1"/>
    <property type="molecule type" value="Genomic_DNA"/>
</dbReference>
<keyword evidence="1 3" id="KW-0808">Transferase</keyword>
<dbReference type="NCBIfam" id="TIGR00749">
    <property type="entry name" value="glk"/>
    <property type="match status" value="1"/>
</dbReference>
<reference evidence="5 6" key="1">
    <citation type="journal article" date="2019" name="Nat. Microbiol.">
        <title>Mediterranean grassland soil C-N compound turnover is dependent on rainfall and depth, and is mediated by genomically divergent microorganisms.</title>
        <authorList>
            <person name="Diamond S."/>
            <person name="Andeer P.F."/>
            <person name="Li Z."/>
            <person name="Crits-Christoph A."/>
            <person name="Burstein D."/>
            <person name="Anantharaman K."/>
            <person name="Lane K.R."/>
            <person name="Thomas B.C."/>
            <person name="Pan C."/>
            <person name="Northen T.R."/>
            <person name="Banfield J.F."/>
        </authorList>
    </citation>
    <scope>NUCLEOTIDE SEQUENCE [LARGE SCALE GENOMIC DNA]</scope>
    <source>
        <strain evidence="5">NP_1</strain>
    </source>
</reference>
<dbReference type="HAMAP" id="MF_00524">
    <property type="entry name" value="Glucokinase"/>
    <property type="match status" value="1"/>
</dbReference>
<dbReference type="InterPro" id="IPR043129">
    <property type="entry name" value="ATPase_NBD"/>
</dbReference>
<dbReference type="Proteomes" id="UP000315217">
    <property type="component" value="Unassembled WGS sequence"/>
</dbReference>
<evidence type="ECO:0000256" key="3">
    <source>
        <dbReference type="HAMAP-Rule" id="MF_00524"/>
    </source>
</evidence>
<sequence>MTRVLAGDLGGTNTRLAIVSTDGGPRRWVTREDFHSRDHDSLEELVRSFLSRTNHPVARATFGVAGPVVAGQASITNLPWVIDAARLQAACGLSSVTLVNDVQALAHALLVLEADDLHTLNPGEPVRGGAMAIVAPGTGLGEAFVIWDGRRYRACPSEGGHTDFAPQDSLQAGLLASLHSRFDHVSYERVCAGPGIAAIYAYLKDCRAGDEPEWLATQLQEASDPTPVIVTAALQEPPPALCRLALEMFVSILGAEAGNLAMKVLATGGVYLGGGIPRRILPLLAGAQFMTGFQRKGRLTPLLARVPVHVILNPDAGLFGAAVYALDERRV</sequence>
<keyword evidence="3" id="KW-0067">ATP-binding</keyword>
<organism evidence="5 6">
    <name type="scientific">Candidatus Segetimicrobium genomatis</name>
    <dbReference type="NCBI Taxonomy" id="2569760"/>
    <lineage>
        <taxon>Bacteria</taxon>
        <taxon>Bacillati</taxon>
        <taxon>Candidatus Sysuimicrobiota</taxon>
        <taxon>Candidatus Sysuimicrobiia</taxon>
        <taxon>Candidatus Sysuimicrobiales</taxon>
        <taxon>Candidatus Segetimicrobiaceae</taxon>
        <taxon>Candidatus Segetimicrobium</taxon>
    </lineage>
</organism>
<dbReference type="Gene3D" id="3.40.367.20">
    <property type="match status" value="1"/>
</dbReference>
<keyword evidence="3" id="KW-0963">Cytoplasm</keyword>
<protein>
    <recommendedName>
        <fullName evidence="3">Glucokinase</fullName>
        <ecNumber evidence="3">2.7.1.2</ecNumber>
    </recommendedName>
    <alternativeName>
        <fullName evidence="3">Glucose kinase</fullName>
    </alternativeName>
</protein>
<keyword evidence="3" id="KW-0547">Nucleotide-binding</keyword>
<dbReference type="CDD" id="cd24008">
    <property type="entry name" value="ASKHA_NBD_GLK"/>
    <property type="match status" value="1"/>
</dbReference>
<dbReference type="GO" id="GO:0004340">
    <property type="term" value="F:glucokinase activity"/>
    <property type="evidence" value="ECO:0007669"/>
    <property type="project" value="UniProtKB-UniRule"/>
</dbReference>
<dbReference type="EC" id="2.7.1.2" evidence="3"/>
<accession>A0A537LVG3</accession>
<evidence type="ECO:0000313" key="6">
    <source>
        <dbReference type="Proteomes" id="UP000315217"/>
    </source>
</evidence>
<comment type="subcellular location">
    <subcellularLocation>
        <location evidence="3">Cytoplasm</location>
    </subcellularLocation>
</comment>
<dbReference type="GO" id="GO:0005737">
    <property type="term" value="C:cytoplasm"/>
    <property type="evidence" value="ECO:0007669"/>
    <property type="project" value="UniProtKB-SubCell"/>
</dbReference>
<evidence type="ECO:0000256" key="4">
    <source>
        <dbReference type="RuleBase" id="RU004046"/>
    </source>
</evidence>
<comment type="catalytic activity">
    <reaction evidence="3">
        <text>D-glucose + ATP = D-glucose 6-phosphate + ADP + H(+)</text>
        <dbReference type="Rhea" id="RHEA:17825"/>
        <dbReference type="ChEBI" id="CHEBI:4167"/>
        <dbReference type="ChEBI" id="CHEBI:15378"/>
        <dbReference type="ChEBI" id="CHEBI:30616"/>
        <dbReference type="ChEBI" id="CHEBI:61548"/>
        <dbReference type="ChEBI" id="CHEBI:456216"/>
        <dbReference type="EC" id="2.7.1.2"/>
    </reaction>
</comment>
<dbReference type="PANTHER" id="PTHR47363">
    <property type="entry name" value="GLUCOKINASE"/>
    <property type="match status" value="1"/>
</dbReference>
<comment type="similarity">
    <text evidence="3 4">Belongs to the bacterial glucokinase family.</text>
</comment>
<dbReference type="InterPro" id="IPR003836">
    <property type="entry name" value="Glucokinase"/>
</dbReference>